<keyword evidence="3" id="KW-1185">Reference proteome</keyword>
<evidence type="ECO:0000256" key="1">
    <source>
        <dbReference type="SAM" id="MobiDB-lite"/>
    </source>
</evidence>
<gene>
    <name evidence="2" type="ORF">AVEN_229547_1</name>
</gene>
<dbReference type="AlphaFoldDB" id="A0A4Y2EJG1"/>
<protein>
    <submittedName>
        <fullName evidence="2">Uncharacterized protein</fullName>
    </submittedName>
</protein>
<accession>A0A4Y2EJG1</accession>
<proteinExistence type="predicted"/>
<reference evidence="2 3" key="1">
    <citation type="journal article" date="2019" name="Sci. Rep.">
        <title>Orb-weaving spider Araneus ventricosus genome elucidates the spidroin gene catalogue.</title>
        <authorList>
            <person name="Kono N."/>
            <person name="Nakamura H."/>
            <person name="Ohtoshi R."/>
            <person name="Moran D.A.P."/>
            <person name="Shinohara A."/>
            <person name="Yoshida Y."/>
            <person name="Fujiwara M."/>
            <person name="Mori M."/>
            <person name="Tomita M."/>
            <person name="Arakawa K."/>
        </authorList>
    </citation>
    <scope>NUCLEOTIDE SEQUENCE [LARGE SCALE GENOMIC DNA]</scope>
</reference>
<evidence type="ECO:0000313" key="2">
    <source>
        <dbReference type="EMBL" id="GBM28369.1"/>
    </source>
</evidence>
<feature type="region of interest" description="Disordered" evidence="1">
    <location>
        <begin position="57"/>
        <end position="113"/>
    </location>
</feature>
<dbReference type="Proteomes" id="UP000499080">
    <property type="component" value="Unassembled WGS sequence"/>
</dbReference>
<comment type="caution">
    <text evidence="2">The sequence shown here is derived from an EMBL/GenBank/DDBJ whole genome shotgun (WGS) entry which is preliminary data.</text>
</comment>
<dbReference type="EMBL" id="BGPR01000609">
    <property type="protein sequence ID" value="GBM28369.1"/>
    <property type="molecule type" value="Genomic_DNA"/>
</dbReference>
<feature type="compositionally biased region" description="Basic and acidic residues" evidence="1">
    <location>
        <begin position="62"/>
        <end position="78"/>
    </location>
</feature>
<sequence length="113" mass="12731">MRCTRVCELFKCFQYGPENFESDGLLNVEKCEILRVPLCAKNIESIFVSYMKSVALPMDNPGEEKKVLERSERPRQQEAEGSTGPSVGQAYGSRGAQRRRYKGRSGHLRTGGK</sequence>
<feature type="compositionally biased region" description="Basic residues" evidence="1">
    <location>
        <begin position="96"/>
        <end position="113"/>
    </location>
</feature>
<name>A0A4Y2EJG1_ARAVE</name>
<evidence type="ECO:0000313" key="3">
    <source>
        <dbReference type="Proteomes" id="UP000499080"/>
    </source>
</evidence>
<organism evidence="2 3">
    <name type="scientific">Araneus ventricosus</name>
    <name type="common">Orbweaver spider</name>
    <name type="synonym">Epeira ventricosa</name>
    <dbReference type="NCBI Taxonomy" id="182803"/>
    <lineage>
        <taxon>Eukaryota</taxon>
        <taxon>Metazoa</taxon>
        <taxon>Ecdysozoa</taxon>
        <taxon>Arthropoda</taxon>
        <taxon>Chelicerata</taxon>
        <taxon>Arachnida</taxon>
        <taxon>Araneae</taxon>
        <taxon>Araneomorphae</taxon>
        <taxon>Entelegynae</taxon>
        <taxon>Araneoidea</taxon>
        <taxon>Araneidae</taxon>
        <taxon>Araneus</taxon>
    </lineage>
</organism>